<name>A0ABW5Q9G7_9BACI</name>
<accession>A0ABW5Q9G7</accession>
<evidence type="ECO:0000313" key="2">
    <source>
        <dbReference type="Proteomes" id="UP001597452"/>
    </source>
</evidence>
<dbReference type="RefSeq" id="WP_377328042.1">
    <property type="nucleotide sequence ID" value="NZ_JBHUMZ010000016.1"/>
</dbReference>
<proteinExistence type="predicted"/>
<protein>
    <submittedName>
        <fullName evidence="1">Uncharacterized protein</fullName>
    </submittedName>
</protein>
<organism evidence="1 2">
    <name type="scientific">Piscibacillus salipiscarius</name>
    <dbReference type="NCBI Taxonomy" id="299480"/>
    <lineage>
        <taxon>Bacteria</taxon>
        <taxon>Bacillati</taxon>
        <taxon>Bacillota</taxon>
        <taxon>Bacilli</taxon>
        <taxon>Bacillales</taxon>
        <taxon>Bacillaceae</taxon>
        <taxon>Piscibacillus</taxon>
    </lineage>
</organism>
<reference evidence="2" key="1">
    <citation type="journal article" date="2019" name="Int. J. Syst. Evol. Microbiol.">
        <title>The Global Catalogue of Microorganisms (GCM) 10K type strain sequencing project: providing services to taxonomists for standard genome sequencing and annotation.</title>
        <authorList>
            <consortium name="The Broad Institute Genomics Platform"/>
            <consortium name="The Broad Institute Genome Sequencing Center for Infectious Disease"/>
            <person name="Wu L."/>
            <person name="Ma J."/>
        </authorList>
    </citation>
    <scope>NUCLEOTIDE SEQUENCE [LARGE SCALE GENOMIC DNA]</scope>
    <source>
        <strain evidence="2">TISTR 1571</strain>
    </source>
</reference>
<dbReference type="Proteomes" id="UP001597452">
    <property type="component" value="Unassembled WGS sequence"/>
</dbReference>
<keyword evidence="2" id="KW-1185">Reference proteome</keyword>
<gene>
    <name evidence="1" type="ORF">ACFSW4_05775</name>
</gene>
<comment type="caution">
    <text evidence="1">The sequence shown here is derived from an EMBL/GenBank/DDBJ whole genome shotgun (WGS) entry which is preliminary data.</text>
</comment>
<evidence type="ECO:0000313" key="1">
    <source>
        <dbReference type="EMBL" id="MFD2638366.1"/>
    </source>
</evidence>
<dbReference type="EMBL" id="JBHUMZ010000016">
    <property type="protein sequence ID" value="MFD2638366.1"/>
    <property type="molecule type" value="Genomic_DNA"/>
</dbReference>
<sequence>MNDLLLASNIRGIAKALKDMQDERGKDAMIHCEVVEKHLIQSLKESGYDATYRGKAETRAQYVLKEGELK</sequence>